<evidence type="ECO:0000313" key="9">
    <source>
        <dbReference type="Proteomes" id="UP001217089"/>
    </source>
</evidence>
<dbReference type="PANTHER" id="PTHR13342">
    <property type="entry name" value="RAGULATOR COMPLEX PROTEIN LAMTOR5"/>
    <property type="match status" value="1"/>
</dbReference>
<gene>
    <name evidence="8" type="ORF">KUTeg_021078</name>
</gene>
<protein>
    <recommendedName>
        <fullName evidence="6">Late endosomal/lysosomal adaptor and MAPK and MTOR activator 5</fullName>
    </recommendedName>
</protein>
<name>A0ABQ9E9R3_TEGGR</name>
<feature type="region of interest" description="Disordered" evidence="7">
    <location>
        <begin position="47"/>
        <end position="66"/>
    </location>
</feature>
<dbReference type="Pfam" id="PF16672">
    <property type="entry name" value="LAMTOR5"/>
    <property type="match status" value="1"/>
</dbReference>
<proteinExistence type="inferred from homology"/>
<keyword evidence="5" id="KW-0458">Lysosome</keyword>
<evidence type="ECO:0000256" key="7">
    <source>
        <dbReference type="SAM" id="MobiDB-lite"/>
    </source>
</evidence>
<dbReference type="Gene3D" id="3.30.450.30">
    <property type="entry name" value="Dynein light chain 2a, cytoplasmic"/>
    <property type="match status" value="1"/>
</dbReference>
<evidence type="ECO:0000256" key="6">
    <source>
        <dbReference type="ARBA" id="ARBA00032692"/>
    </source>
</evidence>
<evidence type="ECO:0000256" key="4">
    <source>
        <dbReference type="ARBA" id="ARBA00022490"/>
    </source>
</evidence>
<dbReference type="PANTHER" id="PTHR13342:SF2">
    <property type="entry name" value="RAGULATOR COMPLEX PROTEIN LAMTOR5"/>
    <property type="match status" value="1"/>
</dbReference>
<evidence type="ECO:0000256" key="2">
    <source>
        <dbReference type="ARBA" id="ARBA00004496"/>
    </source>
</evidence>
<dbReference type="Proteomes" id="UP001217089">
    <property type="component" value="Unassembled WGS sequence"/>
</dbReference>
<comment type="caution">
    <text evidence="8">The sequence shown here is derived from an EMBL/GenBank/DDBJ whole genome shotgun (WGS) entry which is preliminary data.</text>
</comment>
<keyword evidence="9" id="KW-1185">Reference proteome</keyword>
<sequence>MEKTLEKQLEETFRLPGVAAKGIAQKENSGSIASIAKQAAALHPKSETPPVISIESDNGSVLIKSD</sequence>
<organism evidence="8 9">
    <name type="scientific">Tegillarca granosa</name>
    <name type="common">Malaysian cockle</name>
    <name type="synonym">Anadara granosa</name>
    <dbReference type="NCBI Taxonomy" id="220873"/>
    <lineage>
        <taxon>Eukaryota</taxon>
        <taxon>Metazoa</taxon>
        <taxon>Spiralia</taxon>
        <taxon>Lophotrochozoa</taxon>
        <taxon>Mollusca</taxon>
        <taxon>Bivalvia</taxon>
        <taxon>Autobranchia</taxon>
        <taxon>Pteriomorphia</taxon>
        <taxon>Arcoida</taxon>
        <taxon>Arcoidea</taxon>
        <taxon>Arcidae</taxon>
        <taxon>Tegillarca</taxon>
    </lineage>
</organism>
<reference evidence="8 9" key="1">
    <citation type="submission" date="2022-12" db="EMBL/GenBank/DDBJ databases">
        <title>Chromosome-level genome of Tegillarca granosa.</title>
        <authorList>
            <person name="Kim J."/>
        </authorList>
    </citation>
    <scope>NUCLEOTIDE SEQUENCE [LARGE SCALE GENOMIC DNA]</scope>
    <source>
        <strain evidence="8">Teg-2019</strain>
        <tissue evidence="8">Adductor muscle</tissue>
    </source>
</reference>
<evidence type="ECO:0000256" key="3">
    <source>
        <dbReference type="ARBA" id="ARBA00007795"/>
    </source>
</evidence>
<dbReference type="EMBL" id="JARBDR010000918">
    <property type="protein sequence ID" value="KAJ8302091.1"/>
    <property type="molecule type" value="Genomic_DNA"/>
</dbReference>
<evidence type="ECO:0000313" key="8">
    <source>
        <dbReference type="EMBL" id="KAJ8302091.1"/>
    </source>
</evidence>
<evidence type="ECO:0000256" key="5">
    <source>
        <dbReference type="ARBA" id="ARBA00023228"/>
    </source>
</evidence>
<comment type="subcellular location">
    <subcellularLocation>
        <location evidence="2">Cytoplasm</location>
    </subcellularLocation>
    <subcellularLocation>
        <location evidence="1">Lysosome</location>
    </subcellularLocation>
</comment>
<dbReference type="InterPro" id="IPR024135">
    <property type="entry name" value="LAMTOR5"/>
</dbReference>
<comment type="similarity">
    <text evidence="3">Belongs to the LAMTOR5 family.</text>
</comment>
<keyword evidence="4" id="KW-0963">Cytoplasm</keyword>
<evidence type="ECO:0000256" key="1">
    <source>
        <dbReference type="ARBA" id="ARBA00004371"/>
    </source>
</evidence>
<accession>A0ABQ9E9R3</accession>